<dbReference type="Pfam" id="PF05939">
    <property type="entry name" value="Phage_min_tail"/>
    <property type="match status" value="1"/>
</dbReference>
<sequence length="112" mass="12172">MFKWCTQTQGGGGSMTTEDTVREVVFGNGYTQVASSGLNMTKRSFSVIYAGADYMDVISFMQRHLVKPFAWIAPDGKAGLFRVKSGTIAAKPISPTAQEVAATFVEQFTSME</sequence>
<proteinExistence type="predicted"/>
<dbReference type="RefSeq" id="YP_010064798.1">
    <property type="nucleotide sequence ID" value="NC_054894.1"/>
</dbReference>
<dbReference type="Proteomes" id="UP000321468">
    <property type="component" value="Genome"/>
</dbReference>
<reference evidence="1 2" key="1">
    <citation type="submission" date="2019-06" db="EMBL/GenBank/DDBJ databases">
        <authorList>
            <person name="Li Q."/>
            <person name="Teng T."/>
        </authorList>
    </citation>
    <scope>NUCLEOTIDE SEQUENCE [LARGE SCALE GENOMIC DNA]</scope>
</reference>
<dbReference type="EMBL" id="MN019128">
    <property type="protein sequence ID" value="QEA09713.1"/>
    <property type="molecule type" value="Genomic_DNA"/>
</dbReference>
<name>A0A5B8RNC0_9CAUD</name>
<accession>A0A5B8RNC0</accession>
<evidence type="ECO:0000313" key="1">
    <source>
        <dbReference type="EMBL" id="QEA09713.1"/>
    </source>
</evidence>
<dbReference type="InterPro" id="IPR010265">
    <property type="entry name" value="Phage_lambda_TipM"/>
</dbReference>
<dbReference type="GeneID" id="65053254"/>
<evidence type="ECO:0000313" key="2">
    <source>
        <dbReference type="Proteomes" id="UP000321468"/>
    </source>
</evidence>
<keyword evidence="2" id="KW-1185">Reference proteome</keyword>
<organism evidence="1 2">
    <name type="scientific">Escherichia phage Henu7</name>
    <dbReference type="NCBI Taxonomy" id="2589652"/>
    <lineage>
        <taxon>Viruses</taxon>
        <taxon>Duplodnaviria</taxon>
        <taxon>Heunggongvirae</taxon>
        <taxon>Uroviricota</taxon>
        <taxon>Caudoviricetes</taxon>
        <taxon>Drexlerviridae</taxon>
        <taxon>Tempevirinae</taxon>
        <taxon>Henuseptimavirus</taxon>
        <taxon>Henuseptimavirus henu7</taxon>
    </lineage>
</organism>
<dbReference type="KEGG" id="vg:65053254"/>
<protein>
    <submittedName>
        <fullName evidence="1">Minor tail protein</fullName>
    </submittedName>
</protein>